<dbReference type="Pfam" id="PF12729">
    <property type="entry name" value="4HB_MCP_1"/>
    <property type="match status" value="1"/>
</dbReference>
<dbReference type="EMBL" id="BMQD01000020">
    <property type="protein sequence ID" value="GGK88663.1"/>
    <property type="molecule type" value="Genomic_DNA"/>
</dbReference>
<evidence type="ECO:0000259" key="7">
    <source>
        <dbReference type="PROSITE" id="PS50111"/>
    </source>
</evidence>
<dbReference type="PANTHER" id="PTHR32089">
    <property type="entry name" value="METHYL-ACCEPTING CHEMOTAXIS PROTEIN MCPB"/>
    <property type="match status" value="1"/>
</dbReference>
<evidence type="ECO:0000256" key="4">
    <source>
        <dbReference type="ARBA" id="ARBA00029447"/>
    </source>
</evidence>
<evidence type="ECO:0000313" key="9">
    <source>
        <dbReference type="EMBL" id="GGK88663.1"/>
    </source>
</evidence>
<dbReference type="GO" id="GO:0016020">
    <property type="term" value="C:membrane"/>
    <property type="evidence" value="ECO:0007669"/>
    <property type="project" value="InterPro"/>
</dbReference>
<organism evidence="9 10">
    <name type="scientific">Planomonospora parontospora</name>
    <dbReference type="NCBI Taxonomy" id="58119"/>
    <lineage>
        <taxon>Bacteria</taxon>
        <taxon>Bacillati</taxon>
        <taxon>Actinomycetota</taxon>
        <taxon>Actinomycetes</taxon>
        <taxon>Streptosporangiales</taxon>
        <taxon>Streptosporangiaceae</taxon>
        <taxon>Planomonospora</taxon>
    </lineage>
</organism>
<dbReference type="InterPro" id="IPR024478">
    <property type="entry name" value="HlyB_4HB_MCP"/>
</dbReference>
<keyword evidence="3 5" id="KW-0807">Transducer</keyword>
<evidence type="ECO:0000256" key="1">
    <source>
        <dbReference type="ARBA" id="ARBA00022692"/>
    </source>
</evidence>
<evidence type="ECO:0000256" key="6">
    <source>
        <dbReference type="SAM" id="Phobius"/>
    </source>
</evidence>
<dbReference type="Proteomes" id="UP000627984">
    <property type="component" value="Unassembled WGS sequence"/>
</dbReference>
<evidence type="ECO:0000313" key="10">
    <source>
        <dbReference type="Proteomes" id="UP000627984"/>
    </source>
</evidence>
<dbReference type="Pfam" id="PF00015">
    <property type="entry name" value="MCPsignal"/>
    <property type="match status" value="1"/>
</dbReference>
<evidence type="ECO:0000256" key="3">
    <source>
        <dbReference type="ARBA" id="ARBA00023224"/>
    </source>
</evidence>
<dbReference type="PROSITE" id="PS50885">
    <property type="entry name" value="HAMP"/>
    <property type="match status" value="1"/>
</dbReference>
<dbReference type="PANTHER" id="PTHR32089:SF112">
    <property type="entry name" value="LYSOZYME-LIKE PROTEIN-RELATED"/>
    <property type="match status" value="1"/>
</dbReference>
<feature type="domain" description="Methyl-accepting transducer" evidence="7">
    <location>
        <begin position="272"/>
        <end position="501"/>
    </location>
</feature>
<keyword evidence="1 6" id="KW-0812">Transmembrane</keyword>
<dbReference type="GO" id="GO:0007165">
    <property type="term" value="P:signal transduction"/>
    <property type="evidence" value="ECO:0007669"/>
    <property type="project" value="UniProtKB-KW"/>
</dbReference>
<evidence type="ECO:0008006" key="11">
    <source>
        <dbReference type="Google" id="ProtNLM"/>
    </source>
</evidence>
<protein>
    <recommendedName>
        <fullName evidence="11">Methyl-accepting chemotaxis protein</fullName>
    </recommendedName>
</protein>
<comment type="similarity">
    <text evidence="4">Belongs to the methyl-accepting chemotaxis (MCP) protein family.</text>
</comment>
<keyword evidence="2 6" id="KW-1133">Transmembrane helix</keyword>
<dbReference type="SMART" id="SM00283">
    <property type="entry name" value="MA"/>
    <property type="match status" value="1"/>
</dbReference>
<gene>
    <name evidence="9" type="ORF">GCM10010126_55140</name>
</gene>
<feature type="transmembrane region" description="Helical" evidence="6">
    <location>
        <begin position="194"/>
        <end position="218"/>
    </location>
</feature>
<evidence type="ECO:0000256" key="5">
    <source>
        <dbReference type="PROSITE-ProRule" id="PRU00284"/>
    </source>
</evidence>
<dbReference type="CDD" id="cd06225">
    <property type="entry name" value="HAMP"/>
    <property type="match status" value="1"/>
</dbReference>
<dbReference type="InterPro" id="IPR003660">
    <property type="entry name" value="HAMP_dom"/>
</dbReference>
<dbReference type="SUPFAM" id="SSF58104">
    <property type="entry name" value="Methyl-accepting chemotaxis protein (MCP) signaling domain"/>
    <property type="match status" value="1"/>
</dbReference>
<dbReference type="AlphaFoldDB" id="A0AA37BLG6"/>
<proteinExistence type="inferred from homology"/>
<comment type="caution">
    <text evidence="9">The sequence shown here is derived from an EMBL/GenBank/DDBJ whole genome shotgun (WGS) entry which is preliminary data.</text>
</comment>
<dbReference type="Gene3D" id="1.10.287.950">
    <property type="entry name" value="Methyl-accepting chemotaxis protein"/>
    <property type="match status" value="1"/>
</dbReference>
<evidence type="ECO:0000259" key="8">
    <source>
        <dbReference type="PROSITE" id="PS50885"/>
    </source>
</evidence>
<accession>A0AA37BLG6</accession>
<dbReference type="InterPro" id="IPR004089">
    <property type="entry name" value="MCPsignal_dom"/>
</dbReference>
<keyword evidence="6" id="KW-0472">Membrane</keyword>
<dbReference type="PROSITE" id="PS50111">
    <property type="entry name" value="CHEMOTAXIS_TRANSDUC_2"/>
    <property type="match status" value="1"/>
</dbReference>
<feature type="domain" description="HAMP" evidence="8">
    <location>
        <begin position="215"/>
        <end position="267"/>
    </location>
</feature>
<name>A0AA37BLG6_9ACTN</name>
<dbReference type="Pfam" id="PF00672">
    <property type="entry name" value="HAMP"/>
    <property type="match status" value="1"/>
</dbReference>
<evidence type="ECO:0000256" key="2">
    <source>
        <dbReference type="ARBA" id="ARBA00022989"/>
    </source>
</evidence>
<sequence>MSMRLWRDLGVRPKLLLTTAVAGLAMAGVGAVGIVQLSAVASTAGSISDYRMAQALSLNEARTSLLQEDTILLEHIALTDDVSRRQAEADIQKNDAVFDQAWKRYKETAGDRGAIGTIEATDAAIAQYRVFRDDTMLPASKAGDETAFRDTRLAQGTALSMAKANLDELTAAETAAVIAGGEEIQDGKTGAIRLVLVVLVTGLLLTAAIALVVAGAIVRPVRRVQAALAAMAGGDLTVAAEVDSADEVGRMAAGYESARQAVRDTVAALVEAAESLDDASGRVSASAARIDTSAATAAGQASSATDSASMVSQNVEALAAGAEETDIAMRSIAQSANQAAQTVSQAIAVVESTTSTVAELGTSSAEIGDVVKVITAIAKQTNLLALNATIEASRAGAAGRGFAVVASEVKELAQETAKATEDISRRVESIQGTSVGAANAIADINGIIARINEHQLAIAAAVEEQSATTGEMSGSIGKAALGTRDIAGTIDELAGATRTTAEDGRAAQAAAQDLSATAERLRTVVRRFQA</sequence>
<dbReference type="SMART" id="SM00304">
    <property type="entry name" value="HAMP"/>
    <property type="match status" value="1"/>
</dbReference>
<reference evidence="9" key="2">
    <citation type="submission" date="2022-09" db="EMBL/GenBank/DDBJ databases">
        <authorList>
            <person name="Sun Q."/>
            <person name="Ohkuma M."/>
        </authorList>
    </citation>
    <scope>NUCLEOTIDE SEQUENCE</scope>
    <source>
        <strain evidence="9">JCM 3093</strain>
    </source>
</reference>
<reference evidence="9" key="1">
    <citation type="journal article" date="2014" name="Int. J. Syst. Evol. Microbiol.">
        <title>Complete genome sequence of Corynebacterium casei LMG S-19264T (=DSM 44701T), isolated from a smear-ripened cheese.</title>
        <authorList>
            <consortium name="US DOE Joint Genome Institute (JGI-PGF)"/>
            <person name="Walter F."/>
            <person name="Albersmeier A."/>
            <person name="Kalinowski J."/>
            <person name="Ruckert C."/>
        </authorList>
    </citation>
    <scope>NUCLEOTIDE SEQUENCE</scope>
    <source>
        <strain evidence="9">JCM 3093</strain>
    </source>
</reference>